<gene>
    <name evidence="2" type="ORF">EOD39_1825</name>
</gene>
<proteinExistence type="predicted"/>
<comment type="caution">
    <text evidence="2">The sequence shown here is derived from an EMBL/GenBank/DDBJ whole genome shotgun (WGS) entry which is preliminary data.</text>
</comment>
<dbReference type="Proteomes" id="UP000289886">
    <property type="component" value="Unassembled WGS sequence"/>
</dbReference>
<keyword evidence="3" id="KW-1185">Reference proteome</keyword>
<evidence type="ECO:0000313" key="2">
    <source>
        <dbReference type="EMBL" id="RXM30985.1"/>
    </source>
</evidence>
<protein>
    <submittedName>
        <fullName evidence="2">Uncharacterized protein</fullName>
    </submittedName>
</protein>
<organism evidence="2 3">
    <name type="scientific">Acipenser ruthenus</name>
    <name type="common">Sterlet sturgeon</name>
    <dbReference type="NCBI Taxonomy" id="7906"/>
    <lineage>
        <taxon>Eukaryota</taxon>
        <taxon>Metazoa</taxon>
        <taxon>Chordata</taxon>
        <taxon>Craniata</taxon>
        <taxon>Vertebrata</taxon>
        <taxon>Euteleostomi</taxon>
        <taxon>Actinopterygii</taxon>
        <taxon>Chondrostei</taxon>
        <taxon>Acipenseriformes</taxon>
        <taxon>Acipenseridae</taxon>
        <taxon>Acipenser</taxon>
    </lineage>
</organism>
<sequence>MEKRDSQDGVMYTKQAEGEEGNHWNSTELVETGAGSGHAAWTPVFNHWNSTELVETGAGSGHAAWTPVFNHWNSTELMERVQCTWFNTADVGSQPVLYKLLQALPVFHYNKSRSVINSSSGGFTCCTSVFQHHTCRRDKHGLKTISLFALFSFSHSDTGIQLEVGGARMTTVWKSLSPAEGKWSSESPAEIQQEAQMFSSPLSRSLIDYSNTSRILNYKLMDEKAQNKSTLISRLPKFGVKSPVSSSLANGACISLPGQTQGGNSYGYGGRNIILIVA</sequence>
<dbReference type="AlphaFoldDB" id="A0A444U714"/>
<dbReference type="EMBL" id="SCEB01215162">
    <property type="protein sequence ID" value="RXM30985.1"/>
    <property type="molecule type" value="Genomic_DNA"/>
</dbReference>
<reference evidence="2 3" key="1">
    <citation type="submission" date="2019-01" db="EMBL/GenBank/DDBJ databases">
        <title>Draft Genome and Complete Hox-Cluster Characterization of the Sterlet Sturgeon (Acipenser ruthenus).</title>
        <authorList>
            <person name="Wei Q."/>
        </authorList>
    </citation>
    <scope>NUCLEOTIDE SEQUENCE [LARGE SCALE GENOMIC DNA]</scope>
    <source>
        <strain evidence="2">WHYD16114868_AA</strain>
        <tissue evidence="2">Blood</tissue>
    </source>
</reference>
<feature type="region of interest" description="Disordered" evidence="1">
    <location>
        <begin position="1"/>
        <end position="20"/>
    </location>
</feature>
<accession>A0A444U714</accession>
<evidence type="ECO:0000313" key="3">
    <source>
        <dbReference type="Proteomes" id="UP000289886"/>
    </source>
</evidence>
<name>A0A444U714_ACIRT</name>
<evidence type="ECO:0000256" key="1">
    <source>
        <dbReference type="SAM" id="MobiDB-lite"/>
    </source>
</evidence>